<evidence type="ECO:0000313" key="4">
    <source>
        <dbReference type="Proteomes" id="UP001302349"/>
    </source>
</evidence>
<dbReference type="Pfam" id="PF08327">
    <property type="entry name" value="AHSA1"/>
    <property type="match status" value="1"/>
</dbReference>
<evidence type="ECO:0000259" key="2">
    <source>
        <dbReference type="Pfam" id="PF08327"/>
    </source>
</evidence>
<protein>
    <submittedName>
        <fullName evidence="3">SRPBCC domain-containing protein</fullName>
    </submittedName>
</protein>
<evidence type="ECO:0000313" key="3">
    <source>
        <dbReference type="EMBL" id="WOK07841.1"/>
    </source>
</evidence>
<comment type="similarity">
    <text evidence="1">Belongs to the AHA1 family.</text>
</comment>
<dbReference type="RefSeq" id="WP_317490490.1">
    <property type="nucleotide sequence ID" value="NZ_CP136051.1"/>
</dbReference>
<dbReference type="SUPFAM" id="SSF55961">
    <property type="entry name" value="Bet v1-like"/>
    <property type="match status" value="1"/>
</dbReference>
<keyword evidence="4" id="KW-1185">Reference proteome</keyword>
<dbReference type="Gene3D" id="3.30.530.20">
    <property type="match status" value="1"/>
</dbReference>
<dbReference type="CDD" id="cd07814">
    <property type="entry name" value="SRPBCC_CalC_Aha1-like"/>
    <property type="match status" value="1"/>
</dbReference>
<name>A0ABZ0ITA7_9BACT</name>
<gene>
    <name evidence="3" type="ORF">RT717_04270</name>
</gene>
<dbReference type="Proteomes" id="UP001302349">
    <property type="component" value="Chromosome"/>
</dbReference>
<organism evidence="3 4">
    <name type="scientific">Imperialibacter roseus</name>
    <dbReference type="NCBI Taxonomy" id="1324217"/>
    <lineage>
        <taxon>Bacteria</taxon>
        <taxon>Pseudomonadati</taxon>
        <taxon>Bacteroidota</taxon>
        <taxon>Cytophagia</taxon>
        <taxon>Cytophagales</taxon>
        <taxon>Flammeovirgaceae</taxon>
        <taxon>Imperialibacter</taxon>
    </lineage>
</organism>
<reference evidence="3 4" key="1">
    <citation type="journal article" date="2023" name="Microbiol. Resour. Announc.">
        <title>Complete Genome Sequence of Imperialibacter roseus strain P4T.</title>
        <authorList>
            <person name="Tizabi D.R."/>
            <person name="Bachvaroff T."/>
            <person name="Hill R.T."/>
        </authorList>
    </citation>
    <scope>NUCLEOTIDE SEQUENCE [LARGE SCALE GENOMIC DNA]</scope>
    <source>
        <strain evidence="3 4">P4T</strain>
    </source>
</reference>
<dbReference type="EMBL" id="CP136051">
    <property type="protein sequence ID" value="WOK07841.1"/>
    <property type="molecule type" value="Genomic_DNA"/>
</dbReference>
<accession>A0ABZ0ITA7</accession>
<proteinExistence type="inferred from homology"/>
<dbReference type="InterPro" id="IPR023393">
    <property type="entry name" value="START-like_dom_sf"/>
</dbReference>
<evidence type="ECO:0000256" key="1">
    <source>
        <dbReference type="ARBA" id="ARBA00006817"/>
    </source>
</evidence>
<dbReference type="InterPro" id="IPR013538">
    <property type="entry name" value="ASHA1/2-like_C"/>
</dbReference>
<sequence>MEKTPFTIEKIYNAPAKKVWEAITDKDKMKVWYFDLAEFKAEVGFEFRFKGGPPEKQYLHICEVTEVIKEKKLAHSWRYDGEPGISYVTWELFDQGNSTLVRLTHANLESFNSGNPDLVPENFAAGWTDIVGRSLREYLEGK</sequence>
<feature type="domain" description="Activator of Hsp90 ATPase homologue 1/2-like C-terminal" evidence="2">
    <location>
        <begin position="13"/>
        <end position="140"/>
    </location>
</feature>